<accession>A0A5K1EKF9</accession>
<dbReference type="EMBL" id="LR721784">
    <property type="protein sequence ID" value="VVW49224.1"/>
    <property type="molecule type" value="Genomic_DNA"/>
</dbReference>
<proteinExistence type="predicted"/>
<protein>
    <submittedName>
        <fullName evidence="1">Uncharacterized protein</fullName>
    </submittedName>
</protein>
<organism evidence="1">
    <name type="scientific">Nymphaea colorata</name>
    <name type="common">pocket water lily</name>
    <dbReference type="NCBI Taxonomy" id="210225"/>
    <lineage>
        <taxon>Eukaryota</taxon>
        <taxon>Viridiplantae</taxon>
        <taxon>Streptophyta</taxon>
        <taxon>Embryophyta</taxon>
        <taxon>Tracheophyta</taxon>
        <taxon>Spermatophyta</taxon>
        <taxon>Magnoliopsida</taxon>
        <taxon>Nymphaeales</taxon>
        <taxon>Nymphaeaceae</taxon>
        <taxon>Nymphaea</taxon>
    </lineage>
</organism>
<sequence>MLLLYEYESIAKRKGIREIIRNIEY</sequence>
<name>A0A5K1EKF9_9MAGN</name>
<evidence type="ECO:0000313" key="1">
    <source>
        <dbReference type="EMBL" id="VVW49224.1"/>
    </source>
</evidence>
<dbReference type="AlphaFoldDB" id="A0A5K1EKF9"/>
<reference evidence="1" key="1">
    <citation type="submission" date="2019-09" db="EMBL/GenBank/DDBJ databases">
        <authorList>
            <person name="Zhang L."/>
        </authorList>
    </citation>
    <scope>NUCLEOTIDE SEQUENCE</scope>
</reference>
<gene>
    <name evidence="1" type="ORF">NYM_LOCUS21465</name>
</gene>